<evidence type="ECO:0000313" key="3">
    <source>
        <dbReference type="EMBL" id="APG12387.1"/>
    </source>
</evidence>
<sequence length="340" mass="36649">MKRLQAAGSALASALALMLGVPAVPASAGEAVNLILNWTPTADHSPFYYAKAQGWYEKAGIDLTIEVGKGSGVSAAKVGSGGSPFGIADLATMLVAKSKGADDVALMSIYANTGQTFYWLKSYGVNGVKDFPSHKIGNPPGDASRVMWPAFAKAAGIAPDAVSFVNIGPTAKIAALKSHTVDIISDFYNEHDLKVIEFGSDLGFVNWKDIGLNPYGNSLIVNGAYLQKNPKLVEEFVRVSQKAFAACVADVTPCLKALLDQVSGLDKENQERQWERIKYLMTDEFTTTKGLGWIDGERMKKDYELVQTYLGMEKPFDVTTAFTTKMLDPAVKMDASKVKK</sequence>
<dbReference type="EMBL" id="CP017637">
    <property type="protein sequence ID" value="APG12387.1"/>
    <property type="molecule type" value="Genomic_DNA"/>
</dbReference>
<name>A0A1L3FGE6_BRAJP</name>
<dbReference type="PANTHER" id="PTHR31528">
    <property type="entry name" value="4-AMINO-5-HYDROXYMETHYL-2-METHYLPYRIMIDINE PHOSPHATE SYNTHASE THI11-RELATED"/>
    <property type="match status" value="1"/>
</dbReference>
<dbReference type="GO" id="GO:0009228">
    <property type="term" value="P:thiamine biosynthetic process"/>
    <property type="evidence" value="ECO:0007669"/>
    <property type="project" value="InterPro"/>
</dbReference>
<evidence type="ECO:0000256" key="1">
    <source>
        <dbReference type="SAM" id="SignalP"/>
    </source>
</evidence>
<accession>A0A1L3FGE6</accession>
<feature type="domain" description="SsuA/THI5-like" evidence="2">
    <location>
        <begin position="42"/>
        <end position="249"/>
    </location>
</feature>
<dbReference type="SUPFAM" id="SSF53850">
    <property type="entry name" value="Periplasmic binding protein-like II"/>
    <property type="match status" value="1"/>
</dbReference>
<gene>
    <name evidence="3" type="ORF">BKD09_29035</name>
</gene>
<dbReference type="Pfam" id="PF09084">
    <property type="entry name" value="NMT1"/>
    <property type="match status" value="1"/>
</dbReference>
<dbReference type="Gene3D" id="3.40.190.10">
    <property type="entry name" value="Periplasmic binding protein-like II"/>
    <property type="match status" value="2"/>
</dbReference>
<reference evidence="3 4" key="1">
    <citation type="submission" date="2016-11" db="EMBL/GenBank/DDBJ databases">
        <title>Complete Genome Sequence of Bradyrhizobium sp. strain J5, an isolated from soybean nodule in Hokkaido.</title>
        <authorList>
            <person name="Kanehara K."/>
        </authorList>
    </citation>
    <scope>NUCLEOTIDE SEQUENCE [LARGE SCALE GENOMIC DNA]</scope>
    <source>
        <strain evidence="3 4">J5</strain>
    </source>
</reference>
<dbReference type="AlphaFoldDB" id="A0A1L3FGE6"/>
<feature type="chain" id="PRO_5009853432" evidence="1">
    <location>
        <begin position="29"/>
        <end position="340"/>
    </location>
</feature>
<dbReference type="InterPro" id="IPR027939">
    <property type="entry name" value="NMT1/THI5"/>
</dbReference>
<dbReference type="Proteomes" id="UP000181962">
    <property type="component" value="Chromosome"/>
</dbReference>
<evidence type="ECO:0000313" key="4">
    <source>
        <dbReference type="Proteomes" id="UP000181962"/>
    </source>
</evidence>
<protein>
    <submittedName>
        <fullName evidence="3">Nitrate ABC transporter substrate-binding protein</fullName>
    </submittedName>
</protein>
<feature type="signal peptide" evidence="1">
    <location>
        <begin position="1"/>
        <end position="28"/>
    </location>
</feature>
<proteinExistence type="predicted"/>
<dbReference type="OrthoDB" id="7431968at2"/>
<keyword evidence="1" id="KW-0732">Signal</keyword>
<dbReference type="RefSeq" id="WP_071914468.1">
    <property type="nucleotide sequence ID" value="NZ_CP017637.1"/>
</dbReference>
<evidence type="ECO:0000259" key="2">
    <source>
        <dbReference type="Pfam" id="PF09084"/>
    </source>
</evidence>
<organism evidence="3 4">
    <name type="scientific">Bradyrhizobium japonicum</name>
    <dbReference type="NCBI Taxonomy" id="375"/>
    <lineage>
        <taxon>Bacteria</taxon>
        <taxon>Pseudomonadati</taxon>
        <taxon>Pseudomonadota</taxon>
        <taxon>Alphaproteobacteria</taxon>
        <taxon>Hyphomicrobiales</taxon>
        <taxon>Nitrobacteraceae</taxon>
        <taxon>Bradyrhizobium</taxon>
    </lineage>
</organism>
<dbReference type="InterPro" id="IPR015168">
    <property type="entry name" value="SsuA/THI5"/>
</dbReference>
<dbReference type="PANTHER" id="PTHR31528:SF3">
    <property type="entry name" value="THIAMINE BIOSYNTHESIS PROTEIN HI_0357-RELATED"/>
    <property type="match status" value="1"/>
</dbReference>